<dbReference type="EMBL" id="CP015105">
    <property type="protein sequence ID" value="ASJ13227.1"/>
    <property type="molecule type" value="Genomic_DNA"/>
</dbReference>
<feature type="domain" description="DUF835" evidence="1">
    <location>
        <begin position="6"/>
        <end position="66"/>
    </location>
</feature>
<reference evidence="2 3" key="1">
    <citation type="submission" date="2016-04" db="EMBL/GenBank/DDBJ databases">
        <title>Complete genome sequence of Thermococcus thioreducens type strain OGL-20P.</title>
        <authorList>
            <person name="Oger P.M."/>
        </authorList>
    </citation>
    <scope>NUCLEOTIDE SEQUENCE [LARGE SCALE GENOMIC DNA]</scope>
    <source>
        <strain evidence="2 3">OGL-20P</strain>
    </source>
</reference>
<name>A0A2Z2MX41_9EURY</name>
<proteinExistence type="predicted"/>
<accession>A0A2Z2MX41</accession>
<dbReference type="InterPro" id="IPR008553">
    <property type="entry name" value="DUF835"/>
</dbReference>
<evidence type="ECO:0000313" key="3">
    <source>
        <dbReference type="Proteomes" id="UP000250136"/>
    </source>
</evidence>
<dbReference type="KEGG" id="ttd:A3L14_10185"/>
<evidence type="ECO:0000259" key="1">
    <source>
        <dbReference type="Pfam" id="PF05763"/>
    </source>
</evidence>
<evidence type="ECO:0000313" key="2">
    <source>
        <dbReference type="EMBL" id="ASJ13227.1"/>
    </source>
</evidence>
<organism evidence="2 3">
    <name type="scientific">Thermococcus thioreducens</name>
    <dbReference type="NCBI Taxonomy" id="277988"/>
    <lineage>
        <taxon>Archaea</taxon>
        <taxon>Methanobacteriati</taxon>
        <taxon>Methanobacteriota</taxon>
        <taxon>Thermococci</taxon>
        <taxon>Thermococcales</taxon>
        <taxon>Thermococcaceae</taxon>
        <taxon>Thermococcus</taxon>
    </lineage>
</organism>
<dbReference type="Proteomes" id="UP000250136">
    <property type="component" value="Chromosome"/>
</dbReference>
<sequence>MRKTDDPKVIFLDGVGYLILENGFVPVFRFLTTLKDYTALYNTVVIVPLREDGLDEKTVNLMYREFERMRFQS</sequence>
<dbReference type="AlphaFoldDB" id="A0A2Z2MX41"/>
<gene>
    <name evidence="2" type="ORF">A3L14_10185</name>
</gene>
<dbReference type="Pfam" id="PF05763">
    <property type="entry name" value="DUF835"/>
    <property type="match status" value="1"/>
</dbReference>
<keyword evidence="3" id="KW-1185">Reference proteome</keyword>
<protein>
    <recommendedName>
        <fullName evidence="1">DUF835 domain-containing protein</fullName>
    </recommendedName>
</protein>